<keyword evidence="1" id="KW-1133">Transmembrane helix</keyword>
<feature type="transmembrane region" description="Helical" evidence="1">
    <location>
        <begin position="25"/>
        <end position="42"/>
    </location>
</feature>
<evidence type="ECO:0000313" key="2">
    <source>
        <dbReference type="EMBL" id="MDT0632920.1"/>
    </source>
</evidence>
<protein>
    <recommendedName>
        <fullName evidence="4">YcxB-like protein</fullName>
    </recommendedName>
</protein>
<comment type="caution">
    <text evidence="2">The sequence shown here is derived from an EMBL/GenBank/DDBJ whole genome shotgun (WGS) entry which is preliminary data.</text>
</comment>
<keyword evidence="3" id="KW-1185">Reference proteome</keyword>
<name>A0ABU3BUF7_9BACT</name>
<evidence type="ECO:0000313" key="3">
    <source>
        <dbReference type="Proteomes" id="UP001267426"/>
    </source>
</evidence>
<reference evidence="2 3" key="1">
    <citation type="submission" date="2023-09" db="EMBL/GenBank/DDBJ databases">
        <authorList>
            <person name="Rey-Velasco X."/>
        </authorList>
    </citation>
    <scope>NUCLEOTIDE SEQUENCE [LARGE SCALE GENOMIC DNA]</scope>
    <source>
        <strain evidence="2 3">F394</strain>
    </source>
</reference>
<accession>A0ABU3BUF7</accession>
<feature type="transmembrane region" description="Helical" evidence="1">
    <location>
        <begin position="48"/>
        <end position="66"/>
    </location>
</feature>
<keyword evidence="1" id="KW-0472">Membrane</keyword>
<dbReference type="Proteomes" id="UP001267426">
    <property type="component" value="Unassembled WGS sequence"/>
</dbReference>
<gene>
    <name evidence="2" type="ORF">RM540_14275</name>
</gene>
<sequence length="162" mass="17432">MTRDVFAETVLHGTRERRRTAQTRLAGYAVITLAAALAWWWFVGGGGLFFVAAGYFAVVAALYPTLARRRARAAGAGRSDIGRAVTARVTEADLVVDVEGVSHAAYRLDALHAAEPRDEGVLVELFPSEVVWLPDGAFADRPARTAFERALLAGARLPDPAL</sequence>
<evidence type="ECO:0008006" key="4">
    <source>
        <dbReference type="Google" id="ProtNLM"/>
    </source>
</evidence>
<dbReference type="EMBL" id="JAVRHT010000042">
    <property type="protein sequence ID" value="MDT0632920.1"/>
    <property type="molecule type" value="Genomic_DNA"/>
</dbReference>
<dbReference type="RefSeq" id="WP_311665296.1">
    <property type="nucleotide sequence ID" value="NZ_JAVRHT010000042.1"/>
</dbReference>
<proteinExistence type="predicted"/>
<organism evidence="2 3">
    <name type="scientific">Rubrivirga litoralis</name>
    <dbReference type="NCBI Taxonomy" id="3075598"/>
    <lineage>
        <taxon>Bacteria</taxon>
        <taxon>Pseudomonadati</taxon>
        <taxon>Rhodothermota</taxon>
        <taxon>Rhodothermia</taxon>
        <taxon>Rhodothermales</taxon>
        <taxon>Rubricoccaceae</taxon>
        <taxon>Rubrivirga</taxon>
    </lineage>
</organism>
<evidence type="ECO:0000256" key="1">
    <source>
        <dbReference type="SAM" id="Phobius"/>
    </source>
</evidence>
<keyword evidence="1" id="KW-0812">Transmembrane</keyword>